<dbReference type="InterPro" id="IPR036679">
    <property type="entry name" value="FlgN-like_sf"/>
</dbReference>
<gene>
    <name evidence="2" type="ORF">HNQ58_002384</name>
</gene>
<reference evidence="2 3" key="1">
    <citation type="submission" date="2020-08" db="EMBL/GenBank/DDBJ databases">
        <title>Genomic Encyclopedia of Type Strains, Phase IV (KMG-IV): sequencing the most valuable type-strain genomes for metagenomic binning, comparative biology and taxonomic classification.</title>
        <authorList>
            <person name="Goeker M."/>
        </authorList>
    </citation>
    <scope>NUCLEOTIDE SEQUENCE [LARGE SCALE GENOMIC DNA]</scope>
    <source>
        <strain evidence="2 3">DSM 25897</strain>
    </source>
</reference>
<dbReference type="Proteomes" id="UP000519004">
    <property type="component" value="Unassembled WGS sequence"/>
</dbReference>
<keyword evidence="3" id="KW-1185">Reference proteome</keyword>
<dbReference type="RefSeq" id="WP_183949134.1">
    <property type="nucleotide sequence ID" value="NZ_JACHHX010000020.1"/>
</dbReference>
<dbReference type="GO" id="GO:0044780">
    <property type="term" value="P:bacterial-type flagellum assembly"/>
    <property type="evidence" value="ECO:0007669"/>
    <property type="project" value="InterPro"/>
</dbReference>
<evidence type="ECO:0000313" key="2">
    <source>
        <dbReference type="EMBL" id="MBB5016469.1"/>
    </source>
</evidence>
<dbReference type="AlphaFoldDB" id="A0A7W7Y1M3"/>
<name>A0A7W7Y1M3_9GAMM</name>
<accession>A0A7W7Y1M3</accession>
<dbReference type="SUPFAM" id="SSF140566">
    <property type="entry name" value="FlgN-like"/>
    <property type="match status" value="1"/>
</dbReference>
<evidence type="ECO:0000256" key="1">
    <source>
        <dbReference type="SAM" id="MobiDB-lite"/>
    </source>
</evidence>
<protein>
    <submittedName>
        <fullName evidence="2">Putative transcriptional regulator</fullName>
    </submittedName>
</protein>
<feature type="region of interest" description="Disordered" evidence="1">
    <location>
        <begin position="89"/>
        <end position="113"/>
    </location>
</feature>
<proteinExistence type="predicted"/>
<sequence length="113" mass="12382">MSATADRRLDDLAEALEAERRALLDHDVDGLVRANAAKLDALRALEAAPPPVADHDRVVALSELNRANGVLLARRRRAVHWALRQLGRAEAQPEYDPHGRLARTPQARSLGSV</sequence>
<evidence type="ECO:0000313" key="3">
    <source>
        <dbReference type="Proteomes" id="UP000519004"/>
    </source>
</evidence>
<dbReference type="EMBL" id="JACHHX010000020">
    <property type="protein sequence ID" value="MBB5016469.1"/>
    <property type="molecule type" value="Genomic_DNA"/>
</dbReference>
<organism evidence="2 3">
    <name type="scientific">Rehaibacterium terrae</name>
    <dbReference type="NCBI Taxonomy" id="1341696"/>
    <lineage>
        <taxon>Bacteria</taxon>
        <taxon>Pseudomonadati</taxon>
        <taxon>Pseudomonadota</taxon>
        <taxon>Gammaproteobacteria</taxon>
        <taxon>Lysobacterales</taxon>
        <taxon>Lysobacteraceae</taxon>
        <taxon>Rehaibacterium</taxon>
    </lineage>
</organism>
<comment type="caution">
    <text evidence="2">The sequence shown here is derived from an EMBL/GenBank/DDBJ whole genome shotgun (WGS) entry which is preliminary data.</text>
</comment>